<evidence type="ECO:0000313" key="2">
    <source>
        <dbReference type="Proteomes" id="UP000187059"/>
    </source>
</evidence>
<protein>
    <submittedName>
        <fullName evidence="1">Uncharacterized protein</fullName>
    </submittedName>
</protein>
<sequence>MLHPGLFGQLELPERPGLPVRLQSRHEQKPERRLIDRFLDIVPEPLSAEQRRNITPDLVARDSELTREPFREGAVFGRCVTEEQNAPRHSAGGLIRGSGRSDGRIGRENLGHVGIIEQSGNILYRAILTAQILVHVHRISLPAPYEGMSVRGIEAGGPRPAVAKGYGAARVTRARPATS</sequence>
<gene>
    <name evidence="1" type="ORF">Ga0080574_TMP749</name>
</gene>
<reference evidence="1 2" key="1">
    <citation type="submission" date="2016-04" db="EMBL/GenBank/DDBJ databases">
        <title>Deep-sea bacteria in the southern Pacific.</title>
        <authorList>
            <person name="Tang K."/>
        </authorList>
    </citation>
    <scope>NUCLEOTIDE SEQUENCE [LARGE SCALE GENOMIC DNA]</scope>
    <source>
        <strain evidence="1 2">JLT2014</strain>
    </source>
</reference>
<proteinExistence type="predicted"/>
<keyword evidence="2" id="KW-1185">Reference proteome</keyword>
<accession>A0A1P8UNX2</accession>
<dbReference type="EMBL" id="CP015093">
    <property type="protein sequence ID" value="APZ51083.1"/>
    <property type="molecule type" value="Genomic_DNA"/>
</dbReference>
<evidence type="ECO:0000313" key="1">
    <source>
        <dbReference type="EMBL" id="APZ51083.1"/>
    </source>
</evidence>
<dbReference type="STRING" id="1250539.Ga0080574_TMP749"/>
<name>A0A1P8UNX2_9RHOB</name>
<organism evidence="1 2">
    <name type="scientific">Salipiger abyssi</name>
    <dbReference type="NCBI Taxonomy" id="1250539"/>
    <lineage>
        <taxon>Bacteria</taxon>
        <taxon>Pseudomonadati</taxon>
        <taxon>Pseudomonadota</taxon>
        <taxon>Alphaproteobacteria</taxon>
        <taxon>Rhodobacterales</taxon>
        <taxon>Roseobacteraceae</taxon>
        <taxon>Salipiger</taxon>
    </lineage>
</organism>
<dbReference type="Proteomes" id="UP000187059">
    <property type="component" value="Chromosome"/>
</dbReference>
<dbReference type="KEGG" id="paby:Ga0080574_TMP749"/>
<dbReference type="AlphaFoldDB" id="A0A1P8UNX2"/>